<dbReference type="InterPro" id="IPR043502">
    <property type="entry name" value="DNA/RNA_pol_sf"/>
</dbReference>
<dbReference type="Gene3D" id="3.10.10.10">
    <property type="entry name" value="HIV Type 1 Reverse Transcriptase, subunit A, domain 1"/>
    <property type="match status" value="1"/>
</dbReference>
<organism evidence="1 3">
    <name type="scientific">Cucumis melo var. makuwa</name>
    <name type="common">Oriental melon</name>
    <dbReference type="NCBI Taxonomy" id="1194695"/>
    <lineage>
        <taxon>Eukaryota</taxon>
        <taxon>Viridiplantae</taxon>
        <taxon>Streptophyta</taxon>
        <taxon>Embryophyta</taxon>
        <taxon>Tracheophyta</taxon>
        <taxon>Spermatophyta</taxon>
        <taxon>Magnoliopsida</taxon>
        <taxon>eudicotyledons</taxon>
        <taxon>Gunneridae</taxon>
        <taxon>Pentapetalae</taxon>
        <taxon>rosids</taxon>
        <taxon>fabids</taxon>
        <taxon>Cucurbitales</taxon>
        <taxon>Cucurbitaceae</taxon>
        <taxon>Benincaseae</taxon>
        <taxon>Cucumis</taxon>
    </lineage>
</organism>
<dbReference type="PANTHER" id="PTHR35046:SF9">
    <property type="entry name" value="RNA-DIRECTED DNA POLYMERASE"/>
    <property type="match status" value="1"/>
</dbReference>
<dbReference type="EMBL" id="SSTE01020899">
    <property type="protein sequence ID" value="KAA0033286.1"/>
    <property type="molecule type" value="Genomic_DNA"/>
</dbReference>
<evidence type="ECO:0000313" key="3">
    <source>
        <dbReference type="Proteomes" id="UP000321393"/>
    </source>
</evidence>
<dbReference type="STRING" id="1194695.A0A5A7STG8"/>
<dbReference type="AlphaFoldDB" id="A0A5A7STG8"/>
<protein>
    <submittedName>
        <fullName evidence="1">Uncharacterized protein</fullName>
    </submittedName>
</protein>
<dbReference type="Proteomes" id="UP000321947">
    <property type="component" value="Unassembled WGS sequence"/>
</dbReference>
<evidence type="ECO:0000313" key="1">
    <source>
        <dbReference type="EMBL" id="KAA0033286.1"/>
    </source>
</evidence>
<evidence type="ECO:0000313" key="4">
    <source>
        <dbReference type="Proteomes" id="UP000321947"/>
    </source>
</evidence>
<proteinExistence type="predicted"/>
<evidence type="ECO:0000313" key="2">
    <source>
        <dbReference type="EMBL" id="TYK14822.1"/>
    </source>
</evidence>
<dbReference type="OrthoDB" id="1719899at2759"/>
<sequence length="261" mass="29200">MIRVIRRDHTQPDCLSVFFGYTKDQIVLGVALGSPKTRYVPTGSQITRVWERANSWVPLFKTLMESEGKGRGKLASDREGSVTCHMGTQEASDGSFKEPVVGDVLVTRRALSAQVKDLVEEQRETLFHTRCHVNGKACCVIIDGRSFTNGVSTLLVKRLGLSTTPHPRPYRLQWLNNSGKEFKDIFPEDTPSGLLSLRGIEHQINFLPGVVIPNRPAYRANPTETKEIQKQMDEFLAKGYVRESLSPCFVPFILVPKKDGA</sequence>
<name>A0A5A7STG8_CUCMM</name>
<reference evidence="3 4" key="1">
    <citation type="submission" date="2019-08" db="EMBL/GenBank/DDBJ databases">
        <title>Draft genome sequences of two oriental melons (Cucumis melo L. var makuwa).</title>
        <authorList>
            <person name="Kwon S.-Y."/>
        </authorList>
    </citation>
    <scope>NUCLEOTIDE SEQUENCE [LARGE SCALE GENOMIC DNA]</scope>
    <source>
        <strain evidence="4">cv. Chang Bougi</strain>
        <strain evidence="3">cv. SW 3</strain>
        <tissue evidence="1">Leaf</tissue>
    </source>
</reference>
<dbReference type="SUPFAM" id="SSF56672">
    <property type="entry name" value="DNA/RNA polymerases"/>
    <property type="match status" value="1"/>
</dbReference>
<comment type="caution">
    <text evidence="1">The sequence shown here is derived from an EMBL/GenBank/DDBJ whole genome shotgun (WGS) entry which is preliminary data.</text>
</comment>
<dbReference type="Proteomes" id="UP000321393">
    <property type="component" value="Unassembled WGS sequence"/>
</dbReference>
<dbReference type="PANTHER" id="PTHR35046">
    <property type="entry name" value="ZINC KNUCKLE (CCHC-TYPE) FAMILY PROTEIN"/>
    <property type="match status" value="1"/>
</dbReference>
<accession>A0A5A7STG8</accession>
<dbReference type="EMBL" id="SSTD01008933">
    <property type="protein sequence ID" value="TYK14822.1"/>
    <property type="molecule type" value="Genomic_DNA"/>
</dbReference>
<gene>
    <name evidence="2" type="ORF">E5676_scaffold472G00150</name>
    <name evidence="1" type="ORF">E6C27_scaffold845G00910</name>
</gene>